<accession>A0A369KSG7</accession>
<gene>
    <name evidence="1" type="ORF">DCC88_03810</name>
</gene>
<dbReference type="EMBL" id="QOVW01000043">
    <property type="protein sequence ID" value="RDB36688.1"/>
    <property type="molecule type" value="Genomic_DNA"/>
</dbReference>
<name>A0A369KSG7_9BACT</name>
<evidence type="ECO:0000313" key="1">
    <source>
        <dbReference type="EMBL" id="RDB36688.1"/>
    </source>
</evidence>
<organism evidence="1 2">
    <name type="scientific">Spirobacillus cienkowskii</name>
    <dbReference type="NCBI Taxonomy" id="495820"/>
    <lineage>
        <taxon>Bacteria</taxon>
        <taxon>Pseudomonadati</taxon>
        <taxon>Bdellovibrionota</taxon>
        <taxon>Oligoflexia</taxon>
        <taxon>Silvanigrellales</taxon>
        <taxon>Spirobacillus</taxon>
    </lineage>
</organism>
<evidence type="ECO:0000313" key="2">
    <source>
        <dbReference type="Proteomes" id="UP000253934"/>
    </source>
</evidence>
<sequence length="108" mass="12499">MIKKLIKQKKPEVMPGNWVKLNEAAQILSVSEITLRRKIKNGKIKHQIKDGKYFVYLDQNNNKSKINDILPKNELELRKLTKIIADQKILIDALETTLNAYLNKNKAS</sequence>
<protein>
    <submittedName>
        <fullName evidence="1">Uncharacterized protein</fullName>
    </submittedName>
</protein>
<reference evidence="1" key="1">
    <citation type="submission" date="2018-04" db="EMBL/GenBank/DDBJ databases">
        <title>Draft genome sequence of the Candidatus Spirobacillus cienkowskii, a pathogen of freshwater Daphnia species, reconstructed from hemolymph metagenomic reads.</title>
        <authorList>
            <person name="Bresciani L."/>
            <person name="Lemos L.N."/>
            <person name="Wale N."/>
            <person name="Lin J.Y."/>
            <person name="Fernandes G.R."/>
            <person name="Duffy M.A."/>
            <person name="Rodrigues J.M."/>
        </authorList>
    </citation>
    <scope>NUCLEOTIDE SEQUENCE [LARGE SCALE GENOMIC DNA]</scope>
    <source>
        <strain evidence="1">Binning01</strain>
    </source>
</reference>
<keyword evidence="2" id="KW-1185">Reference proteome</keyword>
<comment type="caution">
    <text evidence="1">The sequence shown here is derived from an EMBL/GenBank/DDBJ whole genome shotgun (WGS) entry which is preliminary data.</text>
</comment>
<proteinExistence type="predicted"/>
<dbReference type="Proteomes" id="UP000253934">
    <property type="component" value="Unassembled WGS sequence"/>
</dbReference>
<dbReference type="AlphaFoldDB" id="A0A369KSG7"/>